<dbReference type="EMBL" id="JASJQH010001924">
    <property type="protein sequence ID" value="KAK9760665.1"/>
    <property type="molecule type" value="Genomic_DNA"/>
</dbReference>
<comment type="subcellular location">
    <subcellularLocation>
        <location evidence="1">Cell membrane</location>
        <topology evidence="1">Multi-pass membrane protein</topology>
    </subcellularLocation>
</comment>
<organism evidence="14 15">
    <name type="scientific">Basidiobolus ranarum</name>
    <dbReference type="NCBI Taxonomy" id="34480"/>
    <lineage>
        <taxon>Eukaryota</taxon>
        <taxon>Fungi</taxon>
        <taxon>Fungi incertae sedis</taxon>
        <taxon>Zoopagomycota</taxon>
        <taxon>Entomophthoromycotina</taxon>
        <taxon>Basidiobolomycetes</taxon>
        <taxon>Basidiobolales</taxon>
        <taxon>Basidiobolaceae</taxon>
        <taxon>Basidiobolus</taxon>
    </lineage>
</organism>
<dbReference type="SUPFAM" id="SSF81660">
    <property type="entry name" value="Metal cation-transporting ATPase, ATP-binding domain N"/>
    <property type="match status" value="1"/>
</dbReference>
<accession>A0ABR2WGL0</accession>
<dbReference type="PANTHER" id="PTHR42861">
    <property type="entry name" value="CALCIUM-TRANSPORTING ATPASE"/>
    <property type="match status" value="1"/>
</dbReference>
<dbReference type="InterPro" id="IPR001757">
    <property type="entry name" value="P_typ_ATPase"/>
</dbReference>
<dbReference type="InterPro" id="IPR059000">
    <property type="entry name" value="ATPase_P-type_domA"/>
</dbReference>
<dbReference type="InterPro" id="IPR008250">
    <property type="entry name" value="ATPase_P-typ_transduc_dom_A_sf"/>
</dbReference>
<dbReference type="SFLD" id="SFLDG00002">
    <property type="entry name" value="C1.7:_P-type_atpase_like"/>
    <property type="match status" value="1"/>
</dbReference>
<evidence type="ECO:0000256" key="3">
    <source>
        <dbReference type="ARBA" id="ARBA00022553"/>
    </source>
</evidence>
<dbReference type="SUPFAM" id="SSF81653">
    <property type="entry name" value="Calcium ATPase, transduction domain A"/>
    <property type="match status" value="1"/>
</dbReference>
<feature type="transmembrane region" description="Helical" evidence="11">
    <location>
        <begin position="577"/>
        <end position="599"/>
    </location>
</feature>
<dbReference type="Gene3D" id="2.70.150.10">
    <property type="entry name" value="Calcium-transporting ATPase, cytoplasmic transduction domain A"/>
    <property type="match status" value="1"/>
</dbReference>
<feature type="transmembrane region" description="Helical" evidence="11">
    <location>
        <begin position="635"/>
        <end position="658"/>
    </location>
</feature>
<gene>
    <name evidence="14" type="ORF">K7432_015090</name>
</gene>
<sequence length="766" mass="84442">MLMMERGYVAEYDVPFEDIVPGDWIKLRAGDLIPADLQLLESKDLFISQASLTGEAMPVEKSASERTVGLSAAGGVPNSMLEECGLNRPDMCFMGTNVVSGVATGVVKAVGTSTVLGATARQLSTQRPINAFQKGIRRISYLFMGIMIIMVPLVFIISGFTNHDWVQTALFAASVAVGLTPEMLPMIVNANLARGALALSKRKCIVKKLDSIINLGGVDILCTDKTGTLTEDKVSLVSHLGFKGETSFLPLELAFLNSHFQTGLKNLLDVAVMDFFHKDHYMPLDRYSKVDEIPFDFVRRKLSVVIRDQSKLNDLLITKGAVDELLDSCSKIFIGNITTSNPASEGVTLPTDEIVDLTGEYTTKLQNLNNELNEDGLRVIAVAYRYMDSDHKDLTIAHETNMIFAGYIAFLDSPKPSTTQAIRELRENGITIKVLTGDSAAVCKKVCNEIQLPINSVVTATNLENLTNEEFSAIVEEATIFAKLTPLQKAEVIRALKANGHVVGFLGDGINDAPALRESDCSISVDTGGDIAKESADIILLEKDLMVLVAGVIRGRITYGNTIKYIKMAVSSNFSNVLSMLVASIWLPFLPMLPIQVLVQNLLYDISQMAIPWDNMDDEFLHSPQAWSTKGILKFMLFIGPISSIFDIITFIFMVFYLEANAPEQQSLFQTGWFVIGLLTQTLIVHMIRTPLIPFIQSRASLPLLFSTATVMLIGFVIPFTPIRDSLSMVVLPGMYYPYLFSVLAGYCLLAQMVKVIYIRHFRTWL</sequence>
<evidence type="ECO:0000313" key="15">
    <source>
        <dbReference type="Proteomes" id="UP001479436"/>
    </source>
</evidence>
<dbReference type="Pfam" id="PF00122">
    <property type="entry name" value="E1-E2_ATPase"/>
    <property type="match status" value="1"/>
</dbReference>
<dbReference type="InterPro" id="IPR036412">
    <property type="entry name" value="HAD-like_sf"/>
</dbReference>
<dbReference type="SUPFAM" id="SSF81665">
    <property type="entry name" value="Calcium ATPase, transmembrane domain M"/>
    <property type="match status" value="1"/>
</dbReference>
<dbReference type="SFLD" id="SFLDF00027">
    <property type="entry name" value="p-type_atpase"/>
    <property type="match status" value="1"/>
</dbReference>
<dbReference type="InterPro" id="IPR006068">
    <property type="entry name" value="ATPase_P-typ_cation-transptr_C"/>
</dbReference>
<dbReference type="SFLD" id="SFLDS00003">
    <property type="entry name" value="Haloacid_Dehalogenase"/>
    <property type="match status" value="1"/>
</dbReference>
<keyword evidence="6" id="KW-0067">ATP-binding</keyword>
<keyword evidence="15" id="KW-1185">Reference proteome</keyword>
<keyword evidence="9 11" id="KW-1133">Transmembrane helix</keyword>
<dbReference type="NCBIfam" id="TIGR01494">
    <property type="entry name" value="ATPase_P-type"/>
    <property type="match status" value="2"/>
</dbReference>
<evidence type="ECO:0000259" key="12">
    <source>
        <dbReference type="Pfam" id="PF00122"/>
    </source>
</evidence>
<evidence type="ECO:0000256" key="4">
    <source>
        <dbReference type="ARBA" id="ARBA00022692"/>
    </source>
</evidence>
<keyword evidence="4 11" id="KW-0812">Transmembrane</keyword>
<evidence type="ECO:0000256" key="1">
    <source>
        <dbReference type="ARBA" id="ARBA00004651"/>
    </source>
</evidence>
<keyword evidence="8" id="KW-1278">Translocase</keyword>
<dbReference type="Gene3D" id="3.40.50.1000">
    <property type="entry name" value="HAD superfamily/HAD-like"/>
    <property type="match status" value="1"/>
</dbReference>
<evidence type="ECO:0000256" key="9">
    <source>
        <dbReference type="ARBA" id="ARBA00022989"/>
    </source>
</evidence>
<dbReference type="PRINTS" id="PR01836">
    <property type="entry name" value="MGATPASE"/>
</dbReference>
<dbReference type="PROSITE" id="PS00154">
    <property type="entry name" value="ATPASE_E1_E2"/>
    <property type="match status" value="1"/>
</dbReference>
<dbReference type="Gene3D" id="3.40.1110.10">
    <property type="entry name" value="Calcium-transporting ATPase, cytoplasmic domain N"/>
    <property type="match status" value="1"/>
</dbReference>
<feature type="transmembrane region" description="Helical" evidence="11">
    <location>
        <begin position="139"/>
        <end position="160"/>
    </location>
</feature>
<keyword evidence="3" id="KW-0597">Phosphoprotein</keyword>
<evidence type="ECO:0000256" key="6">
    <source>
        <dbReference type="ARBA" id="ARBA00022840"/>
    </source>
</evidence>
<dbReference type="InterPro" id="IPR023298">
    <property type="entry name" value="ATPase_P-typ_TM_dom_sf"/>
</dbReference>
<dbReference type="SUPFAM" id="SSF56784">
    <property type="entry name" value="HAD-like"/>
    <property type="match status" value="1"/>
</dbReference>
<evidence type="ECO:0000256" key="11">
    <source>
        <dbReference type="SAM" id="Phobius"/>
    </source>
</evidence>
<keyword evidence="5" id="KW-0547">Nucleotide-binding</keyword>
<proteinExistence type="predicted"/>
<feature type="domain" description="P-type ATPase A" evidence="12">
    <location>
        <begin position="13"/>
        <end position="123"/>
    </location>
</feature>
<keyword evidence="10 11" id="KW-0472">Membrane</keyword>
<evidence type="ECO:0000256" key="2">
    <source>
        <dbReference type="ARBA" id="ARBA00022475"/>
    </source>
</evidence>
<keyword evidence="2" id="KW-1003">Cell membrane</keyword>
<dbReference type="NCBIfam" id="TIGR01524">
    <property type="entry name" value="ATPase-IIIB_Mg"/>
    <property type="match status" value="1"/>
</dbReference>
<dbReference type="InterPro" id="IPR018303">
    <property type="entry name" value="ATPase_P-typ_P_site"/>
</dbReference>
<dbReference type="InterPro" id="IPR023214">
    <property type="entry name" value="HAD_sf"/>
</dbReference>
<dbReference type="Proteomes" id="UP001479436">
    <property type="component" value="Unassembled WGS sequence"/>
</dbReference>
<keyword evidence="7" id="KW-0460">Magnesium</keyword>
<feature type="transmembrane region" description="Helical" evidence="11">
    <location>
        <begin position="670"/>
        <end position="688"/>
    </location>
</feature>
<evidence type="ECO:0000313" key="14">
    <source>
        <dbReference type="EMBL" id="KAK9760665.1"/>
    </source>
</evidence>
<dbReference type="Pfam" id="PF00689">
    <property type="entry name" value="Cation_ATPase_C"/>
    <property type="match status" value="1"/>
</dbReference>
<comment type="caution">
    <text evidence="14">The sequence shown here is derived from an EMBL/GenBank/DDBJ whole genome shotgun (WGS) entry which is preliminary data.</text>
</comment>
<evidence type="ECO:0000256" key="7">
    <source>
        <dbReference type="ARBA" id="ARBA00022842"/>
    </source>
</evidence>
<evidence type="ECO:0000256" key="10">
    <source>
        <dbReference type="ARBA" id="ARBA00023136"/>
    </source>
</evidence>
<feature type="transmembrane region" description="Helical" evidence="11">
    <location>
        <begin position="700"/>
        <end position="723"/>
    </location>
</feature>
<feature type="transmembrane region" description="Helical" evidence="11">
    <location>
        <begin position="735"/>
        <end position="758"/>
    </location>
</feature>
<evidence type="ECO:0000256" key="8">
    <source>
        <dbReference type="ARBA" id="ARBA00022967"/>
    </source>
</evidence>
<protein>
    <recommendedName>
        <fullName evidence="16">Magnesium-transporting ATPase, P-type 1</fullName>
    </recommendedName>
</protein>
<dbReference type="InterPro" id="IPR006415">
    <property type="entry name" value="P-type_ATPase_IIIB"/>
</dbReference>
<name>A0ABR2WGL0_9FUNG</name>
<dbReference type="InterPro" id="IPR044492">
    <property type="entry name" value="P_typ_ATPase_HD_dom"/>
</dbReference>
<evidence type="ECO:0000259" key="13">
    <source>
        <dbReference type="Pfam" id="PF00689"/>
    </source>
</evidence>
<feature type="domain" description="Cation-transporting P-type ATPase C-terminal" evidence="13">
    <location>
        <begin position="589"/>
        <end position="757"/>
    </location>
</feature>
<evidence type="ECO:0000256" key="5">
    <source>
        <dbReference type="ARBA" id="ARBA00022741"/>
    </source>
</evidence>
<reference evidence="14 15" key="1">
    <citation type="submission" date="2023-04" db="EMBL/GenBank/DDBJ databases">
        <title>Genome of Basidiobolus ranarum AG-B5.</title>
        <authorList>
            <person name="Stajich J.E."/>
            <person name="Carter-House D."/>
            <person name="Gryganskyi A."/>
        </authorList>
    </citation>
    <scope>NUCLEOTIDE SEQUENCE [LARGE SCALE GENOMIC DNA]</scope>
    <source>
        <strain evidence="14 15">AG-B5</strain>
    </source>
</reference>
<dbReference type="Pfam" id="PF13246">
    <property type="entry name" value="Cation_ATPase"/>
    <property type="match status" value="1"/>
</dbReference>
<dbReference type="Gene3D" id="1.20.1110.10">
    <property type="entry name" value="Calcium-transporting ATPase, transmembrane domain"/>
    <property type="match status" value="1"/>
</dbReference>
<dbReference type="InterPro" id="IPR023299">
    <property type="entry name" value="ATPase_P-typ_cyto_dom_N"/>
</dbReference>
<evidence type="ECO:0008006" key="16">
    <source>
        <dbReference type="Google" id="ProtNLM"/>
    </source>
</evidence>